<dbReference type="PANTHER" id="PTHR10755">
    <property type="entry name" value="COPROPORPHYRINOGEN III OXIDASE, MITOCHONDRIAL"/>
    <property type="match status" value="1"/>
</dbReference>
<dbReference type="Pfam" id="PF01218">
    <property type="entry name" value="Coprogen_oxidas"/>
    <property type="match status" value="1"/>
</dbReference>
<evidence type="ECO:0000256" key="1">
    <source>
        <dbReference type="ARBA" id="ARBA00049102"/>
    </source>
</evidence>
<comment type="catalytic activity">
    <reaction evidence="1">
        <text>coproporphyrinogen III + O2 + 2 H(+) = protoporphyrinogen IX + 2 CO2 + 2 H2O</text>
        <dbReference type="Rhea" id="RHEA:18257"/>
        <dbReference type="ChEBI" id="CHEBI:15377"/>
        <dbReference type="ChEBI" id="CHEBI:15378"/>
        <dbReference type="ChEBI" id="CHEBI:15379"/>
        <dbReference type="ChEBI" id="CHEBI:16526"/>
        <dbReference type="ChEBI" id="CHEBI:57307"/>
        <dbReference type="ChEBI" id="CHEBI:57309"/>
        <dbReference type="EC" id="1.3.3.3"/>
    </reaction>
</comment>
<dbReference type="Gene3D" id="3.40.1500.10">
    <property type="entry name" value="Coproporphyrinogen III oxidase, aerobic"/>
    <property type="match status" value="1"/>
</dbReference>
<name>A0A7S0R4H6_9CHLO</name>
<dbReference type="EMBL" id="HBFA01017316">
    <property type="protein sequence ID" value="CAD8666918.1"/>
    <property type="molecule type" value="Transcribed_RNA"/>
</dbReference>
<accession>A0A7S0R4H6</accession>
<organism evidence="2">
    <name type="scientific">Pyramimonas obovata</name>
    <dbReference type="NCBI Taxonomy" id="1411642"/>
    <lineage>
        <taxon>Eukaryota</taxon>
        <taxon>Viridiplantae</taxon>
        <taxon>Chlorophyta</taxon>
        <taxon>Pyramimonadophyceae</taxon>
        <taxon>Pyramimonadales</taxon>
        <taxon>Pyramimonadaceae</taxon>
        <taxon>Pyramimonas</taxon>
        <taxon>Pyramimonas incertae sedis</taxon>
    </lineage>
</organism>
<reference evidence="2" key="1">
    <citation type="submission" date="2021-01" db="EMBL/GenBank/DDBJ databases">
        <authorList>
            <person name="Corre E."/>
            <person name="Pelletier E."/>
            <person name="Niang G."/>
            <person name="Scheremetjew M."/>
            <person name="Finn R."/>
            <person name="Kale V."/>
            <person name="Holt S."/>
            <person name="Cochrane G."/>
            <person name="Meng A."/>
            <person name="Brown T."/>
            <person name="Cohen L."/>
        </authorList>
    </citation>
    <scope>NUCLEOTIDE SEQUENCE</scope>
    <source>
        <strain evidence="2">CCMP722</strain>
    </source>
</reference>
<dbReference type="NCBIfam" id="NF003727">
    <property type="entry name" value="PRK05330.1"/>
    <property type="match status" value="1"/>
</dbReference>
<dbReference type="AlphaFoldDB" id="A0A7S0R4H6"/>
<dbReference type="GO" id="GO:0004109">
    <property type="term" value="F:coproporphyrinogen oxidase activity"/>
    <property type="evidence" value="ECO:0007669"/>
    <property type="project" value="UniProtKB-EC"/>
</dbReference>
<dbReference type="InterPro" id="IPR001260">
    <property type="entry name" value="Coprogen_oxidase_aer"/>
</dbReference>
<dbReference type="PIRSF" id="PIRSF000166">
    <property type="entry name" value="Coproporphyri_ox"/>
    <property type="match status" value="1"/>
</dbReference>
<dbReference type="PRINTS" id="PR00073">
    <property type="entry name" value="COPRGNOXDASE"/>
</dbReference>
<dbReference type="GO" id="GO:0005737">
    <property type="term" value="C:cytoplasm"/>
    <property type="evidence" value="ECO:0007669"/>
    <property type="project" value="TreeGrafter"/>
</dbReference>
<dbReference type="InterPro" id="IPR036406">
    <property type="entry name" value="Coprogen_oxidase_aer_sf"/>
</dbReference>
<dbReference type="GO" id="GO:0006782">
    <property type="term" value="P:protoporphyrinogen IX biosynthetic process"/>
    <property type="evidence" value="ECO:0007669"/>
    <property type="project" value="UniProtKB-UniPathway"/>
</dbReference>
<gene>
    <name evidence="2" type="ORF">POBO1169_LOCUS8849</name>
</gene>
<proteinExistence type="predicted"/>
<protein>
    <recommendedName>
        <fullName evidence="3">Coproporphyrinogen oxidase</fullName>
    </recommendedName>
</protein>
<dbReference type="UniPathway" id="UPA00251">
    <property type="reaction ID" value="UER00322"/>
</dbReference>
<dbReference type="PANTHER" id="PTHR10755:SF3">
    <property type="entry name" value="COPROPORPHYRINOGEN OXIDASE"/>
    <property type="match status" value="1"/>
</dbReference>
<sequence>MISHAKLSQSPGMRAISPRTVCTRLSRQWNRAARVPAPAHVPSVKVTHKRGVRVFANGDFDDFVQVMQDRICKEAALADGCGKEFIVDRWDRGEGGKNGFGITRVLQGGDLLEKAAANVSVVRGNLTPARAQAMSSRGRDVDPNGGQAYSAAALSLVFHSAGPMVPTFRADVRYFQVEGGDGWYGGGADLTPYYLEDEDARDFHNFWKLQCDAFGGHLYPAYKKWCDDYFYIPMRKEHRGVGGIFFDDLMATKAAEAVTGEEPLVACDDPAGFTQSVAENLMASYLPIAERRRSASYTDEQRHWQLLRRGRYLEFNLLYDRGVKFGLDGGRVESIMVSAPPMIAWDYNVVPESGSREEYLINVLQAPREWATK</sequence>
<dbReference type="SUPFAM" id="SSF102886">
    <property type="entry name" value="Coproporphyrinogen III oxidase"/>
    <property type="match status" value="1"/>
</dbReference>
<evidence type="ECO:0000313" key="2">
    <source>
        <dbReference type="EMBL" id="CAD8666918.1"/>
    </source>
</evidence>
<evidence type="ECO:0008006" key="3">
    <source>
        <dbReference type="Google" id="ProtNLM"/>
    </source>
</evidence>